<dbReference type="PROSITE" id="PS00380">
    <property type="entry name" value="RHODANESE_1"/>
    <property type="match status" value="1"/>
</dbReference>
<dbReference type="AlphaFoldDB" id="A0AAX4PGS3"/>
<dbReference type="InterPro" id="IPR050229">
    <property type="entry name" value="GlpE_sulfurtransferase"/>
</dbReference>
<dbReference type="Pfam" id="PF00581">
    <property type="entry name" value="Rhodanese"/>
    <property type="match status" value="1"/>
</dbReference>
<reference evidence="3 4" key="1">
    <citation type="submission" date="2024-03" db="EMBL/GenBank/DDBJ databases">
        <title>Complete genome sequence of the green alga Chloropicon roscoffensis RCC1871.</title>
        <authorList>
            <person name="Lemieux C."/>
            <person name="Pombert J.-F."/>
            <person name="Otis C."/>
            <person name="Turmel M."/>
        </authorList>
    </citation>
    <scope>NUCLEOTIDE SEQUENCE [LARGE SCALE GENOMIC DNA]</scope>
    <source>
        <strain evidence="3 4">RCC1871</strain>
    </source>
</reference>
<feature type="domain" description="Rhodanese" evidence="2">
    <location>
        <begin position="63"/>
        <end position="149"/>
    </location>
</feature>
<dbReference type="SMART" id="SM00450">
    <property type="entry name" value="RHOD"/>
    <property type="match status" value="1"/>
</dbReference>
<dbReference type="Proteomes" id="UP001472866">
    <property type="component" value="Chromosome 11"/>
</dbReference>
<gene>
    <name evidence="3" type="ORF">HKI87_11g64960</name>
</gene>
<feature type="signal peptide" evidence="1">
    <location>
        <begin position="1"/>
        <end position="29"/>
    </location>
</feature>
<feature type="chain" id="PRO_5043949014" evidence="1">
    <location>
        <begin position="30"/>
        <end position="149"/>
    </location>
</feature>
<evidence type="ECO:0000259" key="2">
    <source>
        <dbReference type="PROSITE" id="PS50206"/>
    </source>
</evidence>
<dbReference type="PANTHER" id="PTHR43031">
    <property type="entry name" value="FAD-DEPENDENT OXIDOREDUCTASE"/>
    <property type="match status" value="1"/>
</dbReference>
<dbReference type="InterPro" id="IPR001763">
    <property type="entry name" value="Rhodanese-like_dom"/>
</dbReference>
<dbReference type="PROSITE" id="PS51257">
    <property type="entry name" value="PROKAR_LIPOPROTEIN"/>
    <property type="match status" value="1"/>
</dbReference>
<accession>A0AAX4PGS3</accession>
<dbReference type="CDD" id="cd00158">
    <property type="entry name" value="RHOD"/>
    <property type="match status" value="1"/>
</dbReference>
<dbReference type="PANTHER" id="PTHR43031:SF1">
    <property type="entry name" value="PYRIDINE NUCLEOTIDE-DISULPHIDE OXIDOREDUCTASE"/>
    <property type="match status" value="1"/>
</dbReference>
<dbReference type="GO" id="GO:0004792">
    <property type="term" value="F:thiosulfate-cyanide sulfurtransferase activity"/>
    <property type="evidence" value="ECO:0007669"/>
    <property type="project" value="InterPro"/>
</dbReference>
<evidence type="ECO:0000313" key="3">
    <source>
        <dbReference type="EMBL" id="WZN64939.1"/>
    </source>
</evidence>
<keyword evidence="1" id="KW-0732">Signal</keyword>
<dbReference type="EMBL" id="CP151511">
    <property type="protein sequence ID" value="WZN64939.1"/>
    <property type="molecule type" value="Genomic_DNA"/>
</dbReference>
<dbReference type="InterPro" id="IPR001307">
    <property type="entry name" value="Thiosulphate_STrfase_CS"/>
</dbReference>
<evidence type="ECO:0000256" key="1">
    <source>
        <dbReference type="SAM" id="SignalP"/>
    </source>
</evidence>
<dbReference type="PROSITE" id="PS50206">
    <property type="entry name" value="RHODANESE_3"/>
    <property type="match status" value="1"/>
</dbReference>
<name>A0AAX4PGS3_9CHLO</name>
<dbReference type="SUPFAM" id="SSF52821">
    <property type="entry name" value="Rhodanese/Cell cycle control phosphatase"/>
    <property type="match status" value="1"/>
</dbReference>
<sequence>MKTMGLIRMMAALGLVLVFAIAACERASATNTTAGGAEADSVDSIAPAEVHNACVKTFNETMANPNAFLVDVRSADAFNKEHIPGAVQLSGDELLVALPEDKATPILLYCNSGRRSGAAANAVVGLGYTDVLNLEPGIKGWKAAGMPVA</sequence>
<proteinExistence type="predicted"/>
<evidence type="ECO:0000313" key="4">
    <source>
        <dbReference type="Proteomes" id="UP001472866"/>
    </source>
</evidence>
<protein>
    <submittedName>
        <fullName evidence="3">Rhodanese domain-containing protein</fullName>
    </submittedName>
</protein>
<keyword evidence="4" id="KW-1185">Reference proteome</keyword>
<dbReference type="InterPro" id="IPR036873">
    <property type="entry name" value="Rhodanese-like_dom_sf"/>
</dbReference>
<dbReference type="Gene3D" id="3.40.250.10">
    <property type="entry name" value="Rhodanese-like domain"/>
    <property type="match status" value="1"/>
</dbReference>
<organism evidence="3 4">
    <name type="scientific">Chloropicon roscoffensis</name>
    <dbReference type="NCBI Taxonomy" id="1461544"/>
    <lineage>
        <taxon>Eukaryota</taxon>
        <taxon>Viridiplantae</taxon>
        <taxon>Chlorophyta</taxon>
        <taxon>Chloropicophyceae</taxon>
        <taxon>Chloropicales</taxon>
        <taxon>Chloropicaceae</taxon>
        <taxon>Chloropicon</taxon>
    </lineage>
</organism>